<dbReference type="InterPro" id="IPR011040">
    <property type="entry name" value="Sialidase"/>
</dbReference>
<keyword evidence="3" id="KW-0326">Glycosidase</keyword>
<gene>
    <name evidence="3" type="ORF">QWI16_04845</name>
</gene>
<evidence type="ECO:0000313" key="4">
    <source>
        <dbReference type="Proteomes" id="UP001168380"/>
    </source>
</evidence>
<feature type="domain" description="Sialidase" evidence="2">
    <location>
        <begin position="75"/>
        <end position="359"/>
    </location>
</feature>
<feature type="chain" id="PRO_5047099577" evidence="1">
    <location>
        <begin position="22"/>
        <end position="386"/>
    </location>
</feature>
<reference evidence="3" key="1">
    <citation type="submission" date="2023-07" db="EMBL/GenBank/DDBJ databases">
        <title>Gilvimarinus algae sp. nov., isolated from the surface of Kelp.</title>
        <authorList>
            <person name="Sun Y.Y."/>
            <person name="Gong Y."/>
            <person name="Du Z.J."/>
        </authorList>
    </citation>
    <scope>NUCLEOTIDE SEQUENCE</scope>
    <source>
        <strain evidence="3">SDUM040014</strain>
    </source>
</reference>
<dbReference type="EMBL" id="JAULRT010000035">
    <property type="protein sequence ID" value="MDO3381490.1"/>
    <property type="molecule type" value="Genomic_DNA"/>
</dbReference>
<proteinExistence type="predicted"/>
<dbReference type="PANTHER" id="PTHR43752:SF2">
    <property type="entry name" value="BNR_ASP-BOX REPEAT FAMILY PROTEIN"/>
    <property type="match status" value="1"/>
</dbReference>
<keyword evidence="1" id="KW-0732">Signal</keyword>
<dbReference type="Proteomes" id="UP001168380">
    <property type="component" value="Unassembled WGS sequence"/>
</dbReference>
<keyword evidence="3" id="KW-0378">Hydrolase</keyword>
<comment type="caution">
    <text evidence="3">The sequence shown here is derived from an EMBL/GenBank/DDBJ whole genome shotgun (WGS) entry which is preliminary data.</text>
</comment>
<dbReference type="CDD" id="cd15482">
    <property type="entry name" value="Sialidase_non-viral"/>
    <property type="match status" value="1"/>
</dbReference>
<keyword evidence="4" id="KW-1185">Reference proteome</keyword>
<dbReference type="PANTHER" id="PTHR43752">
    <property type="entry name" value="BNR/ASP-BOX REPEAT FAMILY PROTEIN"/>
    <property type="match status" value="1"/>
</dbReference>
<dbReference type="GO" id="GO:0004308">
    <property type="term" value="F:exo-alpha-sialidase activity"/>
    <property type="evidence" value="ECO:0007669"/>
    <property type="project" value="UniProtKB-EC"/>
</dbReference>
<dbReference type="RefSeq" id="WP_302711624.1">
    <property type="nucleotide sequence ID" value="NZ_JAULRT010000035.1"/>
</dbReference>
<dbReference type="SUPFAM" id="SSF50939">
    <property type="entry name" value="Sialidases"/>
    <property type="match status" value="1"/>
</dbReference>
<dbReference type="EC" id="3.2.1.18" evidence="3"/>
<organism evidence="3 4">
    <name type="scientific">Gilvimarinus algae</name>
    <dbReference type="NCBI Taxonomy" id="3058037"/>
    <lineage>
        <taxon>Bacteria</taxon>
        <taxon>Pseudomonadati</taxon>
        <taxon>Pseudomonadota</taxon>
        <taxon>Gammaproteobacteria</taxon>
        <taxon>Cellvibrionales</taxon>
        <taxon>Cellvibrionaceae</taxon>
        <taxon>Gilvimarinus</taxon>
    </lineage>
</organism>
<accession>A0ABT8TD08</accession>
<dbReference type="Pfam" id="PF13088">
    <property type="entry name" value="BNR_2"/>
    <property type="match status" value="1"/>
</dbReference>
<evidence type="ECO:0000256" key="1">
    <source>
        <dbReference type="SAM" id="SignalP"/>
    </source>
</evidence>
<dbReference type="InterPro" id="IPR036278">
    <property type="entry name" value="Sialidase_sf"/>
</dbReference>
<name>A0ABT8TD08_9GAMM</name>
<evidence type="ECO:0000259" key="2">
    <source>
        <dbReference type="Pfam" id="PF13088"/>
    </source>
</evidence>
<evidence type="ECO:0000313" key="3">
    <source>
        <dbReference type="EMBL" id="MDO3381490.1"/>
    </source>
</evidence>
<sequence length="386" mass="42529">MQRAASLCVALTLLGAGYATAQQAPVRAAPDLLDTSRPAELGLKPAPGTQTFTVFRATEQSYQYNHGAVPFAFNGKLYVQWQSSRADEDAPETEVRYAMSVDGKHWSDAIILERPRADAAVTNGGWWAYGDTLVAYINVWPHDLEPRGGYVEYRTSKDGVHWSAAKPVLNDQGEPLAGIMEQDIRALPDGRLVSAVHQQPGLTLKPYFTDDATGRSDWQAGKISNLPHSGSVTRELEPSWYRRGNELVMIFRDQGSSFRLLAATSSDRAESWSTSVITNYPDSRAKQSAGNLPDGTAFIVNNPSGRKARFPLVLSTSADGELFDRAWLLRAGGEALPAQKYDGRYKRVGYSYPKSTLFEGYVYTAYATGKEDIDITRVPVTSLQYE</sequence>
<dbReference type="Gene3D" id="2.120.10.10">
    <property type="match status" value="1"/>
</dbReference>
<protein>
    <submittedName>
        <fullName evidence="3">Exo-alpha-sialidase</fullName>
        <ecNumber evidence="3">3.2.1.18</ecNumber>
    </submittedName>
</protein>
<feature type="signal peptide" evidence="1">
    <location>
        <begin position="1"/>
        <end position="21"/>
    </location>
</feature>